<dbReference type="OrthoDB" id="10262814at2759"/>
<dbReference type="NCBIfam" id="TIGR00597">
    <property type="entry name" value="rad10"/>
    <property type="match status" value="1"/>
</dbReference>
<dbReference type="RefSeq" id="XP_503288.2">
    <property type="nucleotide sequence ID" value="XM_503288.2"/>
</dbReference>
<dbReference type="VEuPathDB" id="FungiDB:YALI1_D34078g"/>
<dbReference type="GO" id="GO:0070522">
    <property type="term" value="C:ERCC4-ERCC1 complex"/>
    <property type="evidence" value="ECO:0007669"/>
    <property type="project" value="TreeGrafter"/>
</dbReference>
<evidence type="ECO:0000256" key="7">
    <source>
        <dbReference type="SAM" id="MobiDB-lite"/>
    </source>
</evidence>
<dbReference type="GO" id="GO:0006302">
    <property type="term" value="P:double-strand break repair"/>
    <property type="evidence" value="ECO:0007669"/>
    <property type="project" value="UniProtKB-ARBA"/>
</dbReference>
<dbReference type="Pfam" id="PF03834">
    <property type="entry name" value="Rad10"/>
    <property type="match status" value="1"/>
</dbReference>
<dbReference type="InterPro" id="IPR047260">
    <property type="entry name" value="ERCC1-like_central_dom"/>
</dbReference>
<feature type="compositionally biased region" description="Pro residues" evidence="7">
    <location>
        <begin position="57"/>
        <end position="67"/>
    </location>
</feature>
<gene>
    <name evidence="9" type="ORF">YALI1_D34078g</name>
</gene>
<dbReference type="InterPro" id="IPR010994">
    <property type="entry name" value="RuvA_2-like"/>
</dbReference>
<dbReference type="EMBL" id="CP017556">
    <property type="protein sequence ID" value="AOW04652.1"/>
    <property type="molecule type" value="Genomic_DNA"/>
</dbReference>
<dbReference type="KEGG" id="yli:2910348"/>
<dbReference type="InterPro" id="IPR011335">
    <property type="entry name" value="Restrct_endonuc-II-like"/>
</dbReference>
<feature type="compositionally biased region" description="Low complexity" evidence="7">
    <location>
        <begin position="94"/>
        <end position="110"/>
    </location>
</feature>
<evidence type="ECO:0000256" key="1">
    <source>
        <dbReference type="ARBA" id="ARBA00004123"/>
    </source>
</evidence>
<dbReference type="InterPro" id="IPR004579">
    <property type="entry name" value="ERCC1/RAD10/SWI10"/>
</dbReference>
<comment type="subcellular location">
    <subcellularLocation>
        <location evidence="1">Nucleus</location>
    </subcellularLocation>
</comment>
<dbReference type="FunFam" id="3.40.50.10130:FF:000001">
    <property type="entry name" value="DNA excision repair protein ERCC-1"/>
    <property type="match status" value="1"/>
</dbReference>
<evidence type="ECO:0000256" key="5">
    <source>
        <dbReference type="ARBA" id="ARBA00023204"/>
    </source>
</evidence>
<dbReference type="GeneID" id="2910348"/>
<dbReference type="Gene3D" id="3.40.50.10130">
    <property type="match status" value="1"/>
</dbReference>
<evidence type="ECO:0000259" key="8">
    <source>
        <dbReference type="Pfam" id="PF03834"/>
    </source>
</evidence>
<dbReference type="AlphaFoldDB" id="A0A1D8NG82"/>
<evidence type="ECO:0000313" key="9">
    <source>
        <dbReference type="EMBL" id="AOW04652.1"/>
    </source>
</evidence>
<dbReference type="eggNOG" id="KOG2841">
    <property type="taxonomic scope" value="Eukaryota"/>
</dbReference>
<keyword evidence="5" id="KW-0234">DNA repair</keyword>
<dbReference type="Gene3D" id="1.10.150.20">
    <property type="entry name" value="5' to 3' exonuclease, C-terminal subdomain"/>
    <property type="match status" value="1"/>
</dbReference>
<dbReference type="GO" id="GO:0003697">
    <property type="term" value="F:single-stranded DNA binding"/>
    <property type="evidence" value="ECO:0007669"/>
    <property type="project" value="TreeGrafter"/>
</dbReference>
<keyword evidence="4" id="KW-0238">DNA-binding</keyword>
<sequence length="370" mass="40519">MSGQKRDIAAILKGVAEYQGIKKSAVEGSTGNGAPKDPAPSSTVAATSTSASTRSTTPPPKPTPPQVSPLRKRVPPAIPQPRIVRPAGYKEHTPAATKSTSTTTSSVPVSRITATPPAPQPVNTRQNNNEISLEASIQQARENIKRAEAAAVAEPTAPVVSRQRRIPAILVNKNQRGNKVLDYIKDVPWEYGAGDMVADYVTGSTSCVLFLSIKYHSIKPEYIYRKIAKLQKQQFDLKVLLVMIDKENHEAAIRELTRASMRHDLAILVAWSNEDCGNYISKLKSLETATVKLIEGSKSKDYTSRLADVLSNVKLNKSDALNLSTTYKSLKNAILDDSERISEINGFGPTKVKRWNQTMRDPFIYKPTAE</sequence>
<evidence type="ECO:0000256" key="6">
    <source>
        <dbReference type="ARBA" id="ARBA00023242"/>
    </source>
</evidence>
<dbReference type="GO" id="GO:0003684">
    <property type="term" value="F:damaged DNA binding"/>
    <property type="evidence" value="ECO:0007669"/>
    <property type="project" value="InterPro"/>
</dbReference>
<evidence type="ECO:0000256" key="3">
    <source>
        <dbReference type="ARBA" id="ARBA00022763"/>
    </source>
</evidence>
<dbReference type="GO" id="GO:0070914">
    <property type="term" value="P:UV-damage excision repair"/>
    <property type="evidence" value="ECO:0007669"/>
    <property type="project" value="TreeGrafter"/>
</dbReference>
<reference evidence="9 10" key="1">
    <citation type="journal article" date="2016" name="PLoS ONE">
        <title>Sequence Assembly of Yarrowia lipolytica Strain W29/CLIB89 Shows Transposable Element Diversity.</title>
        <authorList>
            <person name="Magnan C."/>
            <person name="Yu J."/>
            <person name="Chang I."/>
            <person name="Jahn E."/>
            <person name="Kanomata Y."/>
            <person name="Wu J."/>
            <person name="Zeller M."/>
            <person name="Oakes M."/>
            <person name="Baldi P."/>
            <person name="Sandmeyer S."/>
        </authorList>
    </citation>
    <scope>NUCLEOTIDE SEQUENCE [LARGE SCALE GENOMIC DNA]</scope>
    <source>
        <strain evidence="10">CLIB89(W29)</strain>
    </source>
</reference>
<name>A0A1D8NG82_YARLL</name>
<dbReference type="GO" id="GO:0000110">
    <property type="term" value="C:nucleotide-excision repair factor 1 complex"/>
    <property type="evidence" value="ECO:0007669"/>
    <property type="project" value="TreeGrafter"/>
</dbReference>
<proteinExistence type="inferred from homology"/>
<feature type="compositionally biased region" description="Low complexity" evidence="7">
    <location>
        <begin position="39"/>
        <end position="56"/>
    </location>
</feature>
<dbReference type="GO" id="GO:0006312">
    <property type="term" value="P:mitotic recombination"/>
    <property type="evidence" value="ECO:0007669"/>
    <property type="project" value="TreeGrafter"/>
</dbReference>
<keyword evidence="3" id="KW-0227">DNA damage</keyword>
<organism evidence="9 10">
    <name type="scientific">Yarrowia lipolytica</name>
    <name type="common">Candida lipolytica</name>
    <dbReference type="NCBI Taxonomy" id="4952"/>
    <lineage>
        <taxon>Eukaryota</taxon>
        <taxon>Fungi</taxon>
        <taxon>Dikarya</taxon>
        <taxon>Ascomycota</taxon>
        <taxon>Saccharomycotina</taxon>
        <taxon>Dipodascomycetes</taxon>
        <taxon>Dipodascales</taxon>
        <taxon>Dipodascales incertae sedis</taxon>
        <taxon>Yarrowia</taxon>
    </lineage>
</organism>
<dbReference type="CDD" id="cd22325">
    <property type="entry name" value="ERCC1_C-like"/>
    <property type="match status" value="1"/>
</dbReference>
<keyword evidence="6" id="KW-0539">Nucleus</keyword>
<accession>A0A1D8NG82</accession>
<dbReference type="SUPFAM" id="SSF52980">
    <property type="entry name" value="Restriction endonuclease-like"/>
    <property type="match status" value="1"/>
</dbReference>
<comment type="similarity">
    <text evidence="2">Belongs to the ERCC1/RAD10/SWI10 family.</text>
</comment>
<dbReference type="PANTHER" id="PTHR12749:SF0">
    <property type="entry name" value="DNA EXCISION REPAIR PROTEIN ERCC-1"/>
    <property type="match status" value="1"/>
</dbReference>
<dbReference type="SUPFAM" id="SSF47781">
    <property type="entry name" value="RuvA domain 2-like"/>
    <property type="match status" value="1"/>
</dbReference>
<dbReference type="VEuPathDB" id="FungiDB:YALI0_D25762g"/>
<protein>
    <recommendedName>
        <fullName evidence="8">ERCC1-like central domain-containing protein</fullName>
    </recommendedName>
</protein>
<feature type="region of interest" description="Disordered" evidence="7">
    <location>
        <begin position="25"/>
        <end position="125"/>
    </location>
</feature>
<dbReference type="PANTHER" id="PTHR12749">
    <property type="entry name" value="EXCISION REPAIR CROSS-COMPLEMENTING 1 ERCC1"/>
    <property type="match status" value="1"/>
</dbReference>
<feature type="domain" description="ERCC1-like central" evidence="8">
    <location>
        <begin position="169"/>
        <end position="284"/>
    </location>
</feature>
<evidence type="ECO:0000313" key="10">
    <source>
        <dbReference type="Proteomes" id="UP000182444"/>
    </source>
</evidence>
<dbReference type="Proteomes" id="UP000182444">
    <property type="component" value="Chromosome 1D"/>
</dbReference>
<evidence type="ECO:0000256" key="4">
    <source>
        <dbReference type="ARBA" id="ARBA00023125"/>
    </source>
</evidence>
<evidence type="ECO:0000256" key="2">
    <source>
        <dbReference type="ARBA" id="ARBA00008283"/>
    </source>
</evidence>